<keyword evidence="1" id="KW-0732">Signal</keyword>
<protein>
    <submittedName>
        <fullName evidence="2">Uncharacterized protein</fullName>
    </submittedName>
</protein>
<sequence length="170" mass="19094">MRIYKATDLLVLFQLCLLSLAASAANILLPFNSNLTSVSNWTLPQPLDVLPSDPFSFRVPQSSQIITFSRYSRTLKREDVLACLLEAALEVIEEVNLGHDGPIDTEEIQAGSGHSLLILYPDPRLTWRTWGTTISGIKNFLTDYEFVDCDFDIELLGYRAKFGSGHLVYH</sequence>
<gene>
    <name evidence="2" type="ORF">ALECFALPRED_009073</name>
</gene>
<evidence type="ECO:0000256" key="1">
    <source>
        <dbReference type="SAM" id="SignalP"/>
    </source>
</evidence>
<evidence type="ECO:0000313" key="3">
    <source>
        <dbReference type="Proteomes" id="UP000664203"/>
    </source>
</evidence>
<reference evidence="2" key="1">
    <citation type="submission" date="2021-03" db="EMBL/GenBank/DDBJ databases">
        <authorList>
            <person name="Tagirdzhanova G."/>
        </authorList>
    </citation>
    <scope>NUCLEOTIDE SEQUENCE</scope>
</reference>
<feature type="signal peptide" evidence="1">
    <location>
        <begin position="1"/>
        <end position="24"/>
    </location>
</feature>
<proteinExistence type="predicted"/>
<dbReference type="Proteomes" id="UP000664203">
    <property type="component" value="Unassembled WGS sequence"/>
</dbReference>
<accession>A0A8H3PHE2</accession>
<feature type="chain" id="PRO_5034319524" evidence="1">
    <location>
        <begin position="25"/>
        <end position="170"/>
    </location>
</feature>
<dbReference type="EMBL" id="CAJPDR010000650">
    <property type="protein sequence ID" value="CAF9941326.1"/>
    <property type="molecule type" value="Genomic_DNA"/>
</dbReference>
<organism evidence="2 3">
    <name type="scientific">Alectoria fallacina</name>
    <dbReference type="NCBI Taxonomy" id="1903189"/>
    <lineage>
        <taxon>Eukaryota</taxon>
        <taxon>Fungi</taxon>
        <taxon>Dikarya</taxon>
        <taxon>Ascomycota</taxon>
        <taxon>Pezizomycotina</taxon>
        <taxon>Lecanoromycetes</taxon>
        <taxon>OSLEUM clade</taxon>
        <taxon>Lecanoromycetidae</taxon>
        <taxon>Lecanorales</taxon>
        <taxon>Lecanorineae</taxon>
        <taxon>Parmeliaceae</taxon>
        <taxon>Alectoria</taxon>
    </lineage>
</organism>
<comment type="caution">
    <text evidence="2">The sequence shown here is derived from an EMBL/GenBank/DDBJ whole genome shotgun (WGS) entry which is preliminary data.</text>
</comment>
<name>A0A8H3PHE2_9LECA</name>
<dbReference type="AlphaFoldDB" id="A0A8H3PHE2"/>
<evidence type="ECO:0000313" key="2">
    <source>
        <dbReference type="EMBL" id="CAF9941326.1"/>
    </source>
</evidence>
<keyword evidence="3" id="KW-1185">Reference proteome</keyword>
<dbReference type="OrthoDB" id="5391796at2759"/>